<dbReference type="InterPro" id="IPR013083">
    <property type="entry name" value="Znf_RING/FYVE/PHD"/>
</dbReference>
<evidence type="ECO:0000313" key="4">
    <source>
        <dbReference type="EMBL" id="KAF4665744.1"/>
    </source>
</evidence>
<dbReference type="InterPro" id="IPR001841">
    <property type="entry name" value="Znf_RING"/>
</dbReference>
<dbReference type="SUPFAM" id="SSF57850">
    <property type="entry name" value="RING/U-box"/>
    <property type="match status" value="1"/>
</dbReference>
<evidence type="ECO:0000256" key="1">
    <source>
        <dbReference type="PROSITE-ProRule" id="PRU00175"/>
    </source>
</evidence>
<feature type="domain" description="RING-type" evidence="3">
    <location>
        <begin position="124"/>
        <end position="161"/>
    </location>
</feature>
<keyword evidence="1" id="KW-0862">Zinc</keyword>
<dbReference type="PROSITE" id="PS50089">
    <property type="entry name" value="ZF_RING_2"/>
    <property type="match status" value="1"/>
</dbReference>
<dbReference type="AlphaFoldDB" id="A0A7J6M2M1"/>
<dbReference type="OrthoDB" id="10265168at2759"/>
<comment type="caution">
    <text evidence="4">The sequence shown here is derived from an EMBL/GenBank/DDBJ whole genome shotgun (WGS) entry which is preliminary data.</text>
</comment>
<dbReference type="Gene3D" id="3.30.40.10">
    <property type="entry name" value="Zinc/RING finger domain, C3HC4 (zinc finger)"/>
    <property type="match status" value="1"/>
</dbReference>
<dbReference type="SUPFAM" id="SSF53335">
    <property type="entry name" value="S-adenosyl-L-methionine-dependent methyltransferases"/>
    <property type="match status" value="1"/>
</dbReference>
<feature type="transmembrane region" description="Helical" evidence="2">
    <location>
        <begin position="7"/>
        <end position="29"/>
    </location>
</feature>
<keyword evidence="1" id="KW-0479">Metal-binding</keyword>
<dbReference type="PANTHER" id="PTHR40036">
    <property type="entry name" value="MACROCIN O-METHYLTRANSFERASE"/>
    <property type="match status" value="1"/>
</dbReference>
<keyword evidence="1" id="KW-0863">Zinc-finger</keyword>
<keyword evidence="2" id="KW-0812">Transmembrane</keyword>
<dbReference type="InterPro" id="IPR029063">
    <property type="entry name" value="SAM-dependent_MTases_sf"/>
</dbReference>
<name>A0A7J6M2M1_PEROL</name>
<dbReference type="GO" id="GO:0008270">
    <property type="term" value="F:zinc ion binding"/>
    <property type="evidence" value="ECO:0007669"/>
    <property type="project" value="UniProtKB-KW"/>
</dbReference>
<dbReference type="InterPro" id="IPR008884">
    <property type="entry name" value="TylF_MeTrfase"/>
</dbReference>
<keyword evidence="2" id="KW-0472">Membrane</keyword>
<dbReference type="Proteomes" id="UP000570595">
    <property type="component" value="Unassembled WGS sequence"/>
</dbReference>
<sequence length="384" mass="42529">MGSGEEAALISICSVLGVVTIAFAAWVAYVNKRVHREWDDYAANESNRAATRRRACQALASVRRMCKCAEYQTFHSRQRKLSAATTCTDGSEDPMRSMPEPADVLDLELGLGGGCSKCFDETSCSICLNSYNPTDMVCELKCGHLFHEKCLVSFTYPPLLRSPLNGTIRNGMFLGWLSKCRGPFNGLKCGNFTRYIAGELKGRRMYGFDSFKGLPSDWLPAGGVLPKAAMGAFAQDKIPEMPDNVELVVGLFDDTLPAFAGDHPDDTIALLHIDCDMYESTVSIFKNVGHMIVPGTIIVFDELFDYPQYAEHELKAFFEFLVERSEDLGEDCQFEWIGTGDVSSEECLTNPKYKSGIHDDPTGAILISQDVNLMMRCGLKMTRV</sequence>
<dbReference type="PANTHER" id="PTHR40036:SF1">
    <property type="entry name" value="MACROCIN O-METHYLTRANSFERASE"/>
    <property type="match status" value="1"/>
</dbReference>
<accession>A0A7J6M2M1</accession>
<dbReference type="EMBL" id="JABAHT010000087">
    <property type="protein sequence ID" value="KAF4665744.1"/>
    <property type="molecule type" value="Genomic_DNA"/>
</dbReference>
<dbReference type="Pfam" id="PF17123">
    <property type="entry name" value="zf-RING_11"/>
    <property type="match status" value="1"/>
</dbReference>
<evidence type="ECO:0000256" key="2">
    <source>
        <dbReference type="SAM" id="Phobius"/>
    </source>
</evidence>
<protein>
    <recommendedName>
        <fullName evidence="3">RING-type domain-containing protein</fullName>
    </recommendedName>
</protein>
<dbReference type="Pfam" id="PF13578">
    <property type="entry name" value="Methyltransf_24"/>
    <property type="match status" value="1"/>
</dbReference>
<evidence type="ECO:0000313" key="5">
    <source>
        <dbReference type="Proteomes" id="UP000570595"/>
    </source>
</evidence>
<reference evidence="4 5" key="1">
    <citation type="submission" date="2020-04" db="EMBL/GenBank/DDBJ databases">
        <title>Perkinsus olseni comparative genomics.</title>
        <authorList>
            <person name="Bogema D.R."/>
        </authorList>
    </citation>
    <scope>NUCLEOTIDE SEQUENCE [LARGE SCALE GENOMIC DNA]</scope>
    <source>
        <strain evidence="4">ATCC PRA-179</strain>
    </source>
</reference>
<dbReference type="Gene3D" id="3.40.50.150">
    <property type="entry name" value="Vaccinia Virus protein VP39"/>
    <property type="match status" value="1"/>
</dbReference>
<gene>
    <name evidence="4" type="ORF">FOZ61_010551</name>
</gene>
<proteinExistence type="predicted"/>
<keyword evidence="2" id="KW-1133">Transmembrane helix</keyword>
<organism evidence="4 5">
    <name type="scientific">Perkinsus olseni</name>
    <name type="common">Perkinsus atlanticus</name>
    <dbReference type="NCBI Taxonomy" id="32597"/>
    <lineage>
        <taxon>Eukaryota</taxon>
        <taxon>Sar</taxon>
        <taxon>Alveolata</taxon>
        <taxon>Perkinsozoa</taxon>
        <taxon>Perkinsea</taxon>
        <taxon>Perkinsida</taxon>
        <taxon>Perkinsidae</taxon>
        <taxon>Perkinsus</taxon>
    </lineage>
</organism>
<evidence type="ECO:0000259" key="3">
    <source>
        <dbReference type="PROSITE" id="PS50089"/>
    </source>
</evidence>